<name>A0A9N7PKQ5_CLOSE</name>
<reference evidence="2 4" key="1">
    <citation type="submission" date="2017-09" db="EMBL/GenBank/DDBJ databases">
        <authorList>
            <person name="Thomas P."/>
            <person name="Seyboldt C."/>
        </authorList>
    </citation>
    <scope>NUCLEOTIDE SEQUENCE [LARGE SCALE GENOMIC DNA]</scope>
    <source>
        <strain evidence="2 4">DSM 7534</strain>
    </source>
</reference>
<gene>
    <name evidence="2" type="ORF">CP523_04565</name>
    <name evidence="3" type="ORF">NH397_12820</name>
</gene>
<keyword evidence="1" id="KW-0812">Transmembrane</keyword>
<sequence length="101" mass="11644">MNKITVLLFGTTIQMCITFIILSCIINISFIKKIKKISEIKNIIFGLHLTLIGILTFYLTHTYIFTSMFWSIAMYFLPIYIITTGFMMSLVGYFANLNHGD</sequence>
<evidence type="ECO:0000313" key="3">
    <source>
        <dbReference type="EMBL" id="USS00361.1"/>
    </source>
</evidence>
<dbReference type="EMBL" id="CP099799">
    <property type="protein sequence ID" value="USS00361.1"/>
    <property type="molecule type" value="Genomic_DNA"/>
</dbReference>
<dbReference type="PROSITE" id="PS51257">
    <property type="entry name" value="PROKAR_LIPOPROTEIN"/>
    <property type="match status" value="1"/>
</dbReference>
<dbReference type="AlphaFoldDB" id="A0A9N7PKQ5"/>
<evidence type="ECO:0000313" key="4">
    <source>
        <dbReference type="Proteomes" id="UP000280586"/>
    </source>
</evidence>
<organism evidence="2 4">
    <name type="scientific">Clostridium septicum</name>
    <dbReference type="NCBI Taxonomy" id="1504"/>
    <lineage>
        <taxon>Bacteria</taxon>
        <taxon>Bacillati</taxon>
        <taxon>Bacillota</taxon>
        <taxon>Clostridia</taxon>
        <taxon>Eubacteriales</taxon>
        <taxon>Clostridiaceae</taxon>
        <taxon>Clostridium</taxon>
    </lineage>
</organism>
<feature type="transmembrane region" description="Helical" evidence="1">
    <location>
        <begin position="43"/>
        <end position="66"/>
    </location>
</feature>
<dbReference type="GeneID" id="303559957"/>
<proteinExistence type="predicted"/>
<dbReference type="RefSeq" id="WP_066675837.1">
    <property type="nucleotide sequence ID" value="NZ_CABMIZ010000011.1"/>
</dbReference>
<keyword evidence="1" id="KW-0472">Membrane</keyword>
<accession>A0A9N7PKQ5</accession>
<reference evidence="3" key="2">
    <citation type="submission" date="2022-06" db="EMBL/GenBank/DDBJ databases">
        <authorList>
            <person name="Holder M.E."/>
            <person name="Ajami N.J."/>
            <person name="Petrosino J.F."/>
        </authorList>
    </citation>
    <scope>NUCLEOTIDE SEQUENCE</scope>
    <source>
        <strain evidence="3">RMA 8861</strain>
    </source>
</reference>
<evidence type="ECO:0000313" key="2">
    <source>
        <dbReference type="EMBL" id="AYE33796.1"/>
    </source>
</evidence>
<dbReference type="Proteomes" id="UP000280586">
    <property type="component" value="Chromosome"/>
</dbReference>
<keyword evidence="5" id="KW-1185">Reference proteome</keyword>
<dbReference type="KEGG" id="csep:CP523_04565"/>
<feature type="transmembrane region" description="Helical" evidence="1">
    <location>
        <begin position="6"/>
        <end position="31"/>
    </location>
</feature>
<protein>
    <submittedName>
        <fullName evidence="2">Uncharacterized protein</fullName>
    </submittedName>
</protein>
<keyword evidence="1" id="KW-1133">Transmembrane helix</keyword>
<evidence type="ECO:0000256" key="1">
    <source>
        <dbReference type="SAM" id="Phobius"/>
    </source>
</evidence>
<dbReference type="Proteomes" id="UP001055437">
    <property type="component" value="Chromosome"/>
</dbReference>
<feature type="transmembrane region" description="Helical" evidence="1">
    <location>
        <begin position="72"/>
        <end position="95"/>
    </location>
</feature>
<dbReference type="EMBL" id="CP023671">
    <property type="protein sequence ID" value="AYE33796.1"/>
    <property type="molecule type" value="Genomic_DNA"/>
</dbReference>
<evidence type="ECO:0000313" key="5">
    <source>
        <dbReference type="Proteomes" id="UP001055437"/>
    </source>
</evidence>